<dbReference type="Proteomes" id="UP001139384">
    <property type="component" value="Unassembled WGS sequence"/>
</dbReference>
<feature type="signal peptide" evidence="1">
    <location>
        <begin position="1"/>
        <end position="29"/>
    </location>
</feature>
<name>A0A9X1Q9C1_STRM4</name>
<evidence type="ECO:0000313" key="2">
    <source>
        <dbReference type="EMBL" id="MCF1599601.1"/>
    </source>
</evidence>
<keyword evidence="1" id="KW-0732">Signal</keyword>
<sequence>MNGRQRIATVSGLLGALAVIYSGAAPAYADDPKGACTFTDQGDIVCVKKSEVVHNDKRHGYVLQQRQDCSTVERPRVVGPREHMMNGGSVKSGPVVECNNTAKLPKGIKIPKFDF</sequence>
<feature type="chain" id="PRO_5040946864" description="Secreted protein" evidence="1">
    <location>
        <begin position="30"/>
        <end position="115"/>
    </location>
</feature>
<accession>A0A9X1Q9C1</accession>
<organism evidence="2 3">
    <name type="scientific">Streptomyces muensis</name>
    <dbReference type="NCBI Taxonomy" id="1077944"/>
    <lineage>
        <taxon>Bacteria</taxon>
        <taxon>Bacillati</taxon>
        <taxon>Actinomycetota</taxon>
        <taxon>Actinomycetes</taxon>
        <taxon>Kitasatosporales</taxon>
        <taxon>Streptomycetaceae</taxon>
        <taxon>Streptomyces</taxon>
    </lineage>
</organism>
<evidence type="ECO:0000313" key="3">
    <source>
        <dbReference type="Proteomes" id="UP001139384"/>
    </source>
</evidence>
<evidence type="ECO:0008006" key="4">
    <source>
        <dbReference type="Google" id="ProtNLM"/>
    </source>
</evidence>
<comment type="caution">
    <text evidence="2">The sequence shown here is derived from an EMBL/GenBank/DDBJ whole genome shotgun (WGS) entry which is preliminary data.</text>
</comment>
<dbReference type="AlphaFoldDB" id="A0A9X1Q9C1"/>
<reference evidence="2" key="1">
    <citation type="submission" date="2022-01" db="EMBL/GenBank/DDBJ databases">
        <title>Draft Genome Sequences of Seven Type Strains of the Genus Streptomyces.</title>
        <authorList>
            <person name="Aziz S."/>
            <person name="Coretto E."/>
            <person name="Chronakova A."/>
            <person name="Sproer C."/>
            <person name="Huber K."/>
            <person name="Nouioui I."/>
            <person name="Gross H."/>
        </authorList>
    </citation>
    <scope>NUCLEOTIDE SEQUENCE</scope>
    <source>
        <strain evidence="2">DSM 103493</strain>
    </source>
</reference>
<dbReference type="RefSeq" id="WP_234767967.1">
    <property type="nucleotide sequence ID" value="NZ_JAKEIP010000327.1"/>
</dbReference>
<keyword evidence="3" id="KW-1185">Reference proteome</keyword>
<protein>
    <recommendedName>
        <fullName evidence="4">Secreted protein</fullName>
    </recommendedName>
</protein>
<gene>
    <name evidence="2" type="ORF">L0P92_39530</name>
</gene>
<proteinExistence type="predicted"/>
<dbReference type="EMBL" id="JAKEIP010000327">
    <property type="protein sequence ID" value="MCF1599601.1"/>
    <property type="molecule type" value="Genomic_DNA"/>
</dbReference>
<evidence type="ECO:0000256" key="1">
    <source>
        <dbReference type="SAM" id="SignalP"/>
    </source>
</evidence>